<evidence type="ECO:0000256" key="1">
    <source>
        <dbReference type="ARBA" id="ARBA00023015"/>
    </source>
</evidence>
<evidence type="ECO:0000256" key="3">
    <source>
        <dbReference type="ARBA" id="ARBA00023242"/>
    </source>
</evidence>
<keyword evidence="3" id="KW-0539">Nucleus</keyword>
<gene>
    <name evidence="6" type="ORF">TCE0_038f12328</name>
</gene>
<accession>A0A0B8N3K8</accession>
<name>A0A0B8N3K8_TALPI</name>
<protein>
    <recommendedName>
        <fullName evidence="5">Xylanolytic transcriptional activator regulatory domain-containing protein</fullName>
    </recommendedName>
</protein>
<proteinExistence type="predicted"/>
<reference evidence="7" key="1">
    <citation type="journal article" date="2015" name="Genome Announc.">
        <title>Draft genome sequence of Talaromyces cellulolyticus strain Y-94, a source of lignocellulosic biomass-degrading enzymes.</title>
        <authorList>
            <person name="Fujii T."/>
            <person name="Koike H."/>
            <person name="Sawayama S."/>
            <person name="Yano S."/>
            <person name="Inoue H."/>
        </authorList>
    </citation>
    <scope>NUCLEOTIDE SEQUENCE [LARGE SCALE GENOMIC DNA]</scope>
    <source>
        <strain evidence="7">Y-94</strain>
    </source>
</reference>
<organism evidence="6 7">
    <name type="scientific">Talaromyces pinophilus</name>
    <name type="common">Penicillium pinophilum</name>
    <dbReference type="NCBI Taxonomy" id="128442"/>
    <lineage>
        <taxon>Eukaryota</taxon>
        <taxon>Fungi</taxon>
        <taxon>Dikarya</taxon>
        <taxon>Ascomycota</taxon>
        <taxon>Pezizomycotina</taxon>
        <taxon>Eurotiomycetes</taxon>
        <taxon>Eurotiomycetidae</taxon>
        <taxon>Eurotiales</taxon>
        <taxon>Trichocomaceae</taxon>
        <taxon>Talaromyces</taxon>
        <taxon>Talaromyces sect. Talaromyces</taxon>
    </lineage>
</organism>
<dbReference type="InterPro" id="IPR051127">
    <property type="entry name" value="Fungal_SecMet_Regulators"/>
</dbReference>
<evidence type="ECO:0000259" key="5">
    <source>
        <dbReference type="SMART" id="SM00906"/>
    </source>
</evidence>
<dbReference type="InterPro" id="IPR007219">
    <property type="entry name" value="XnlR_reg_dom"/>
</dbReference>
<evidence type="ECO:0000313" key="6">
    <source>
        <dbReference type="EMBL" id="GAM40185.1"/>
    </source>
</evidence>
<dbReference type="Pfam" id="PF04082">
    <property type="entry name" value="Fungal_trans"/>
    <property type="match status" value="1"/>
</dbReference>
<keyword evidence="7" id="KW-1185">Reference proteome</keyword>
<feature type="compositionally biased region" description="Polar residues" evidence="4">
    <location>
        <begin position="826"/>
        <end position="864"/>
    </location>
</feature>
<sequence>MPRQKSGMTWFKDEEWIGLTLSFDKPRPGTWRLVQKIREREIWSSETSWKENQDPSEARGIFICEEEGSAHRQAVIKTYMQIPYYGTISKPRRIRAMQAPTEMEYQAEEEIAALQGLTDAKCSSAPSLLAWKHTVQDDERYVPGGYITYILMQKCQALIYDFSSTYLEKNAIKSVRFSRKPGAPRQRLQIAHDQDDASKSLGPAIGVVNSRPLEATSLPAANRDIQRLRSKVKDLQEQLRIAKQEATEARIQQAQIQTPAQTNFSTPSLHSLPDAANDSTGDIEQNSKPALNESWQGLRDIGTRTGELYYGPVSSSYFLARVNRYLSSDTLNQPLGDLRLKPYLAEIDYGPAQQQQPQSDMADIAEDLTRVQEEYYLNLLWQAFHCLYPILSESDFAQYYDSLWSSSDGNSTRKPSPLVDILLAVCMQFGNVFLFGEHNRGQESHDVDRPRKNIHMAGHTYYQRAQRLLQNELEYPSITTLQAHIYSVIYLYNLSQFNAAHTNLGTTVRIAQALRLHLRPVEGTSPENQGLYHRIWNTIYRLDSQLSVNLGRPMLVQHLEFDDDNADQAHLSGTSLLSSHDDISWLSFHVQCTKLISAVQDAQAAFVQKCGQLLDGNTTGDIYDNPRTTETLAEFFGRKTTPVREWVHAVPKSLKCGRRADGEAFSTDRTPLNLDTYIPLWLQRQRLFLELLYHHLQISISRQFLRFPPVAVSLTPLADSLGISCVYHAITLTNIIHQVLSETDLLHGWFHVYQYQWDAVLCTLGFVLANPVCPPTPPARKSLQTAVQNLEIIGEHFPAAASAASLVRDVNERMDQVIDEFRRSITGRQGRTPNTSSSSQTVTAPLSKTATNTPSTQYLSGTFTASWPDQPMPALDIVSTPPLMTTNTGIPAVSMPMDVISGNDLQWMQGTLGSWVDFADPRFVS</sequence>
<evidence type="ECO:0000256" key="4">
    <source>
        <dbReference type="SAM" id="MobiDB-lite"/>
    </source>
</evidence>
<evidence type="ECO:0000256" key="2">
    <source>
        <dbReference type="ARBA" id="ARBA00023163"/>
    </source>
</evidence>
<dbReference type="GO" id="GO:0000981">
    <property type="term" value="F:DNA-binding transcription factor activity, RNA polymerase II-specific"/>
    <property type="evidence" value="ECO:0007669"/>
    <property type="project" value="TreeGrafter"/>
</dbReference>
<dbReference type="GO" id="GO:0008270">
    <property type="term" value="F:zinc ion binding"/>
    <property type="evidence" value="ECO:0007669"/>
    <property type="project" value="InterPro"/>
</dbReference>
<dbReference type="CDD" id="cd12148">
    <property type="entry name" value="fungal_TF_MHR"/>
    <property type="match status" value="1"/>
</dbReference>
<dbReference type="PANTHER" id="PTHR47424">
    <property type="entry name" value="REGULATORY PROTEIN GAL4"/>
    <property type="match status" value="1"/>
</dbReference>
<feature type="compositionally biased region" description="Low complexity" evidence="4">
    <location>
        <begin position="251"/>
        <end position="262"/>
    </location>
</feature>
<feature type="region of interest" description="Disordered" evidence="4">
    <location>
        <begin position="823"/>
        <end position="864"/>
    </location>
</feature>
<dbReference type="SMART" id="SM00906">
    <property type="entry name" value="Fungal_trans"/>
    <property type="match status" value="1"/>
</dbReference>
<feature type="compositionally biased region" description="Polar residues" evidence="4">
    <location>
        <begin position="277"/>
        <end position="291"/>
    </location>
</feature>
<evidence type="ECO:0000313" key="7">
    <source>
        <dbReference type="Proteomes" id="UP000053095"/>
    </source>
</evidence>
<dbReference type="PANTHER" id="PTHR47424:SF12">
    <property type="entry name" value="TRANSCRIPTION FACTOR ASQA"/>
    <property type="match status" value="1"/>
</dbReference>
<feature type="domain" description="Xylanolytic transcriptional activator regulatory" evidence="5">
    <location>
        <begin position="500"/>
        <end position="569"/>
    </location>
</feature>
<dbReference type="EMBL" id="DF933834">
    <property type="protein sequence ID" value="GAM40185.1"/>
    <property type="molecule type" value="Genomic_DNA"/>
</dbReference>
<dbReference type="AlphaFoldDB" id="A0A0B8N3K8"/>
<keyword evidence="1" id="KW-0805">Transcription regulation</keyword>
<feature type="region of interest" description="Disordered" evidence="4">
    <location>
        <begin position="250"/>
        <end position="291"/>
    </location>
</feature>
<dbReference type="GO" id="GO:0006351">
    <property type="term" value="P:DNA-templated transcription"/>
    <property type="evidence" value="ECO:0007669"/>
    <property type="project" value="InterPro"/>
</dbReference>
<keyword evidence="2" id="KW-0804">Transcription</keyword>
<dbReference type="GO" id="GO:0000435">
    <property type="term" value="P:positive regulation of transcription from RNA polymerase II promoter by galactose"/>
    <property type="evidence" value="ECO:0007669"/>
    <property type="project" value="TreeGrafter"/>
</dbReference>
<dbReference type="GO" id="GO:0005634">
    <property type="term" value="C:nucleus"/>
    <property type="evidence" value="ECO:0007669"/>
    <property type="project" value="TreeGrafter"/>
</dbReference>
<dbReference type="GO" id="GO:0000978">
    <property type="term" value="F:RNA polymerase II cis-regulatory region sequence-specific DNA binding"/>
    <property type="evidence" value="ECO:0007669"/>
    <property type="project" value="TreeGrafter"/>
</dbReference>
<dbReference type="Proteomes" id="UP000053095">
    <property type="component" value="Unassembled WGS sequence"/>
</dbReference>